<evidence type="ECO:0000313" key="6">
    <source>
        <dbReference type="Proteomes" id="UP000199481"/>
    </source>
</evidence>
<dbReference type="RefSeq" id="WP_089974506.1">
    <property type="nucleotide sequence ID" value="NZ_CP084920.1"/>
</dbReference>
<dbReference type="AlphaFoldDB" id="A0A1H0XIF2"/>
<dbReference type="EMBL" id="FNJW01000004">
    <property type="protein sequence ID" value="SDQ02675.1"/>
    <property type="molecule type" value="Genomic_DNA"/>
</dbReference>
<keyword evidence="6" id="KW-1185">Reference proteome</keyword>
<dbReference type="EMBL" id="FNJW01000004">
    <property type="protein sequence ID" value="SDQ02698.1"/>
    <property type="molecule type" value="Genomic_DNA"/>
</dbReference>
<sequence>MADYIVYVLVAIIVFGHLFSIFNIMLGNYTSIFVRFFSVVSVKSNQLTRLSKPQQKKFKSLLVLAGILHILITLVVLGVALSDADSGITLICILSYSANTMFFSYLTRKVLESNS</sequence>
<reference evidence="6" key="1">
    <citation type="submission" date="2016-10" db="EMBL/GenBank/DDBJ databases">
        <authorList>
            <person name="Varghese N."/>
            <person name="Submissions S."/>
        </authorList>
    </citation>
    <scope>NUCLEOTIDE SEQUENCE [LARGE SCALE GENOMIC DNA]</scope>
    <source>
        <strain evidence="6">MPL-11</strain>
    </source>
</reference>
<feature type="transmembrane region" description="Helical" evidence="1">
    <location>
        <begin position="61"/>
        <end position="81"/>
    </location>
</feature>
<dbReference type="OrthoDB" id="2157393at2"/>
<accession>A0A1H0XIF2</accession>
<feature type="transmembrane region" description="Helical" evidence="1">
    <location>
        <begin position="87"/>
        <end position="106"/>
    </location>
</feature>
<keyword evidence="1" id="KW-1133">Transmembrane helix</keyword>
<organism evidence="5 6">
    <name type="scientific">Carnobacterium viridans</name>
    <dbReference type="NCBI Taxonomy" id="174587"/>
    <lineage>
        <taxon>Bacteria</taxon>
        <taxon>Bacillati</taxon>
        <taxon>Bacillota</taxon>
        <taxon>Bacilli</taxon>
        <taxon>Lactobacillales</taxon>
        <taxon>Carnobacteriaceae</taxon>
        <taxon>Carnobacterium</taxon>
    </lineage>
</organism>
<dbReference type="EMBL" id="FNJW01000004">
    <property type="protein sequence ID" value="SDQ02690.1"/>
    <property type="molecule type" value="Genomic_DNA"/>
</dbReference>
<name>A0A1H0XIF2_9LACT</name>
<reference evidence="5" key="2">
    <citation type="submission" date="2016-10" db="EMBL/GenBank/DDBJ databases">
        <authorList>
            <person name="de Groot N.N."/>
        </authorList>
    </citation>
    <scope>NUCLEOTIDE SEQUENCE [LARGE SCALE GENOMIC DNA]</scope>
    <source>
        <strain evidence="5">MPL-11</strain>
    </source>
</reference>
<evidence type="ECO:0000256" key="1">
    <source>
        <dbReference type="SAM" id="Phobius"/>
    </source>
</evidence>
<dbReference type="EMBL" id="FNJW01000004">
    <property type="protein sequence ID" value="SDQ02682.1"/>
    <property type="molecule type" value="Genomic_DNA"/>
</dbReference>
<proteinExistence type="predicted"/>
<gene>
    <name evidence="2" type="ORF">SAMN04487752_0200</name>
    <name evidence="3" type="ORF">SAMN04487752_0209</name>
    <name evidence="4" type="ORF">SAMN04487752_0217</name>
    <name evidence="5" type="ORF">SAMN04487752_0225</name>
</gene>
<evidence type="ECO:0000313" key="2">
    <source>
        <dbReference type="EMBL" id="SDQ02675.1"/>
    </source>
</evidence>
<evidence type="ECO:0000313" key="4">
    <source>
        <dbReference type="EMBL" id="SDQ02690.1"/>
    </source>
</evidence>
<dbReference type="Proteomes" id="UP000199481">
    <property type="component" value="Unassembled WGS sequence"/>
</dbReference>
<evidence type="ECO:0000313" key="3">
    <source>
        <dbReference type="EMBL" id="SDQ02682.1"/>
    </source>
</evidence>
<protein>
    <submittedName>
        <fullName evidence="5">Uncharacterized protein</fullName>
    </submittedName>
</protein>
<feature type="transmembrane region" description="Helical" evidence="1">
    <location>
        <begin position="6"/>
        <end position="26"/>
    </location>
</feature>
<keyword evidence="1" id="KW-0812">Transmembrane</keyword>
<evidence type="ECO:0000313" key="5">
    <source>
        <dbReference type="EMBL" id="SDQ02698.1"/>
    </source>
</evidence>
<keyword evidence="1" id="KW-0472">Membrane</keyword>